<feature type="region of interest" description="Disordered" evidence="1">
    <location>
        <begin position="1"/>
        <end position="73"/>
    </location>
</feature>
<gene>
    <name evidence="2" type="ORF">HanXRQr2_Chr17g0830771</name>
</gene>
<reference evidence="2" key="2">
    <citation type="submission" date="2020-06" db="EMBL/GenBank/DDBJ databases">
        <title>Helianthus annuus Genome sequencing and assembly Release 2.</title>
        <authorList>
            <person name="Gouzy J."/>
            <person name="Langlade N."/>
            <person name="Munos S."/>
        </authorList>
    </citation>
    <scope>NUCLEOTIDE SEQUENCE</scope>
    <source>
        <tissue evidence="2">Leaves</tissue>
    </source>
</reference>
<organism evidence="2 3">
    <name type="scientific">Helianthus annuus</name>
    <name type="common">Common sunflower</name>
    <dbReference type="NCBI Taxonomy" id="4232"/>
    <lineage>
        <taxon>Eukaryota</taxon>
        <taxon>Viridiplantae</taxon>
        <taxon>Streptophyta</taxon>
        <taxon>Embryophyta</taxon>
        <taxon>Tracheophyta</taxon>
        <taxon>Spermatophyta</taxon>
        <taxon>Magnoliopsida</taxon>
        <taxon>eudicotyledons</taxon>
        <taxon>Gunneridae</taxon>
        <taxon>Pentapetalae</taxon>
        <taxon>asterids</taxon>
        <taxon>campanulids</taxon>
        <taxon>Asterales</taxon>
        <taxon>Asteraceae</taxon>
        <taxon>Asteroideae</taxon>
        <taxon>Heliantheae alliance</taxon>
        <taxon>Heliantheae</taxon>
        <taxon>Helianthus</taxon>
    </lineage>
</organism>
<dbReference type="Gramene" id="mRNA:HanXRQr2_Chr17g0830771">
    <property type="protein sequence ID" value="CDS:HanXRQr2_Chr17g0830771.1"/>
    <property type="gene ID" value="HanXRQr2_Chr17g0830771"/>
</dbReference>
<reference evidence="2" key="1">
    <citation type="journal article" date="2017" name="Nature">
        <title>The sunflower genome provides insights into oil metabolism, flowering and Asterid evolution.</title>
        <authorList>
            <person name="Badouin H."/>
            <person name="Gouzy J."/>
            <person name="Grassa C.J."/>
            <person name="Murat F."/>
            <person name="Staton S.E."/>
            <person name="Cottret L."/>
            <person name="Lelandais-Briere C."/>
            <person name="Owens G.L."/>
            <person name="Carrere S."/>
            <person name="Mayjonade B."/>
            <person name="Legrand L."/>
            <person name="Gill N."/>
            <person name="Kane N.C."/>
            <person name="Bowers J.E."/>
            <person name="Hubner S."/>
            <person name="Bellec A."/>
            <person name="Berard A."/>
            <person name="Berges H."/>
            <person name="Blanchet N."/>
            <person name="Boniface M.C."/>
            <person name="Brunel D."/>
            <person name="Catrice O."/>
            <person name="Chaidir N."/>
            <person name="Claudel C."/>
            <person name="Donnadieu C."/>
            <person name="Faraut T."/>
            <person name="Fievet G."/>
            <person name="Helmstetter N."/>
            <person name="King M."/>
            <person name="Knapp S.J."/>
            <person name="Lai Z."/>
            <person name="Le Paslier M.C."/>
            <person name="Lippi Y."/>
            <person name="Lorenzon L."/>
            <person name="Mandel J.R."/>
            <person name="Marage G."/>
            <person name="Marchand G."/>
            <person name="Marquand E."/>
            <person name="Bret-Mestries E."/>
            <person name="Morien E."/>
            <person name="Nambeesan S."/>
            <person name="Nguyen T."/>
            <person name="Pegot-Espagnet P."/>
            <person name="Pouilly N."/>
            <person name="Raftis F."/>
            <person name="Sallet E."/>
            <person name="Schiex T."/>
            <person name="Thomas J."/>
            <person name="Vandecasteele C."/>
            <person name="Vares D."/>
            <person name="Vear F."/>
            <person name="Vautrin S."/>
            <person name="Crespi M."/>
            <person name="Mangin B."/>
            <person name="Burke J.M."/>
            <person name="Salse J."/>
            <person name="Munos S."/>
            <person name="Vincourt P."/>
            <person name="Rieseberg L.H."/>
            <person name="Langlade N.B."/>
        </authorList>
    </citation>
    <scope>NUCLEOTIDE SEQUENCE</scope>
    <source>
        <tissue evidence="2">Leaves</tissue>
    </source>
</reference>
<dbReference type="AlphaFoldDB" id="A0A9K3GVV4"/>
<keyword evidence="3" id="KW-1185">Reference proteome</keyword>
<evidence type="ECO:0000256" key="1">
    <source>
        <dbReference type="SAM" id="MobiDB-lite"/>
    </source>
</evidence>
<protein>
    <submittedName>
        <fullName evidence="2">Uncharacterized protein</fullName>
    </submittedName>
</protein>
<feature type="compositionally biased region" description="Pro residues" evidence="1">
    <location>
        <begin position="28"/>
        <end position="41"/>
    </location>
</feature>
<dbReference type="Proteomes" id="UP000215914">
    <property type="component" value="Unassembled WGS sequence"/>
</dbReference>
<sequence>MKIKKHHSEKNTIQKIKYNTSVSSSSLPAPPPLPLPAPPLPIQHHHHRRRSNHHNKHAIFINRIKNHKKNSNR</sequence>
<feature type="compositionally biased region" description="Basic residues" evidence="1">
    <location>
        <begin position="64"/>
        <end position="73"/>
    </location>
</feature>
<comment type="caution">
    <text evidence="2">The sequence shown here is derived from an EMBL/GenBank/DDBJ whole genome shotgun (WGS) entry which is preliminary data.</text>
</comment>
<accession>A0A9K3GVV4</accession>
<feature type="compositionally biased region" description="Polar residues" evidence="1">
    <location>
        <begin position="11"/>
        <end position="22"/>
    </location>
</feature>
<dbReference type="EMBL" id="MNCJ02000332">
    <property type="protein sequence ID" value="KAF5757782.1"/>
    <property type="molecule type" value="Genomic_DNA"/>
</dbReference>
<evidence type="ECO:0000313" key="2">
    <source>
        <dbReference type="EMBL" id="KAF5757782.1"/>
    </source>
</evidence>
<proteinExistence type="predicted"/>
<evidence type="ECO:0000313" key="3">
    <source>
        <dbReference type="Proteomes" id="UP000215914"/>
    </source>
</evidence>
<feature type="compositionally biased region" description="Basic residues" evidence="1">
    <location>
        <begin position="43"/>
        <end position="57"/>
    </location>
</feature>
<name>A0A9K3GVV4_HELAN</name>